<reference evidence="6" key="1">
    <citation type="submission" date="2021-04" db="EMBL/GenBank/DDBJ databases">
        <authorList>
            <consortium name="Wellcome Sanger Institute Data Sharing"/>
        </authorList>
    </citation>
    <scope>NUCLEOTIDE SEQUENCE [LARGE SCALE GENOMIC DNA]</scope>
</reference>
<dbReference type="InParanoid" id="A0A671WFM9"/>
<name>A0A671WFM9_SPAAU</name>
<dbReference type="AlphaFoldDB" id="A0A671WFM9"/>
<sequence>MNVIISLLFSNITQLFVFISNKQLLYIFKGPLLSSIMIKLLGVAIVAGLFFAESDQLAIEAAEVQSGTPTNVLHHNQCWTDWFNRDNPSGSGDWETLKELRRENPGKICSDLKGMEVTTLSGHSVSAAGEVIFRNDLTDGFVCRNQDQSDRMCNDYRVRFSCPPQFCGEEVTVCWTKWYDRDDPSGTGDWEPLSNLRSENPGQICANPLYIEAVTTDSDPVLATSTGQTFHIFNPTVGFVCRNADQRFGGCHDYQVRFGCPCLGYN</sequence>
<dbReference type="Proteomes" id="UP000472265">
    <property type="component" value="Chromosome 22"/>
</dbReference>
<dbReference type="InterPro" id="IPR025155">
    <property type="entry name" value="WxxW_domain"/>
</dbReference>
<dbReference type="InterPro" id="IPR039675">
    <property type="entry name" value="CILP1/CILP2"/>
</dbReference>
<dbReference type="GeneTree" id="ENSGT00390000008152"/>
<dbReference type="PANTHER" id="PTHR15031">
    <property type="entry name" value="CARTILAGE INTERMEDIATE LAYER PROTEIN CLIP"/>
    <property type="match status" value="1"/>
</dbReference>
<dbReference type="GO" id="GO:0005576">
    <property type="term" value="C:extracellular region"/>
    <property type="evidence" value="ECO:0007669"/>
    <property type="project" value="UniProtKB-SubCell"/>
</dbReference>
<keyword evidence="7" id="KW-1185">Reference proteome</keyword>
<reference evidence="6" key="3">
    <citation type="submission" date="2025-09" db="UniProtKB">
        <authorList>
            <consortium name="Ensembl"/>
        </authorList>
    </citation>
    <scope>IDENTIFICATION</scope>
</reference>
<feature type="domain" description="WxxW" evidence="5">
    <location>
        <begin position="79"/>
        <end position="162"/>
    </location>
</feature>
<evidence type="ECO:0000313" key="7">
    <source>
        <dbReference type="Proteomes" id="UP000472265"/>
    </source>
</evidence>
<accession>A0A671WFM9</accession>
<protein>
    <recommendedName>
        <fullName evidence="5">WxxW domain-containing protein</fullName>
    </recommendedName>
</protein>
<gene>
    <name evidence="6" type="primary">LOC115573656</name>
</gene>
<evidence type="ECO:0000313" key="6">
    <source>
        <dbReference type="Ensembl" id="ENSSAUP00010036787.1"/>
    </source>
</evidence>
<keyword evidence="2" id="KW-0964">Secreted</keyword>
<dbReference type="Pfam" id="PF13330">
    <property type="entry name" value="Mucin2_WxxW"/>
    <property type="match status" value="2"/>
</dbReference>
<reference evidence="6" key="2">
    <citation type="submission" date="2025-08" db="UniProtKB">
        <authorList>
            <consortium name="Ensembl"/>
        </authorList>
    </citation>
    <scope>IDENTIFICATION</scope>
</reference>
<evidence type="ECO:0000256" key="1">
    <source>
        <dbReference type="ARBA" id="ARBA00004613"/>
    </source>
</evidence>
<keyword evidence="4" id="KW-0325">Glycoprotein</keyword>
<evidence type="ECO:0000259" key="5">
    <source>
        <dbReference type="Pfam" id="PF13330"/>
    </source>
</evidence>
<organism evidence="6 7">
    <name type="scientific">Sparus aurata</name>
    <name type="common">Gilthead sea bream</name>
    <dbReference type="NCBI Taxonomy" id="8175"/>
    <lineage>
        <taxon>Eukaryota</taxon>
        <taxon>Metazoa</taxon>
        <taxon>Chordata</taxon>
        <taxon>Craniata</taxon>
        <taxon>Vertebrata</taxon>
        <taxon>Euteleostomi</taxon>
        <taxon>Actinopterygii</taxon>
        <taxon>Neopterygii</taxon>
        <taxon>Teleostei</taxon>
        <taxon>Neoteleostei</taxon>
        <taxon>Acanthomorphata</taxon>
        <taxon>Eupercaria</taxon>
        <taxon>Spariformes</taxon>
        <taxon>Sparidae</taxon>
        <taxon>Sparus</taxon>
    </lineage>
</organism>
<keyword evidence="3" id="KW-0732">Signal</keyword>
<dbReference type="PANTHER" id="PTHR15031:SF4">
    <property type="entry name" value="CARTILAGE INTERMEDIATE LAYER PROTEIN 1"/>
    <property type="match status" value="1"/>
</dbReference>
<comment type="subcellular location">
    <subcellularLocation>
        <location evidence="1">Secreted</location>
    </subcellularLocation>
</comment>
<proteinExistence type="predicted"/>
<evidence type="ECO:0000256" key="4">
    <source>
        <dbReference type="ARBA" id="ARBA00023180"/>
    </source>
</evidence>
<evidence type="ECO:0000256" key="3">
    <source>
        <dbReference type="ARBA" id="ARBA00022729"/>
    </source>
</evidence>
<dbReference type="OMA" id="FICRKRD"/>
<evidence type="ECO:0000256" key="2">
    <source>
        <dbReference type="ARBA" id="ARBA00022525"/>
    </source>
</evidence>
<feature type="domain" description="WxxW" evidence="5">
    <location>
        <begin position="175"/>
        <end position="260"/>
    </location>
</feature>
<dbReference type="Ensembl" id="ENSSAUT00010038731.1">
    <property type="protein sequence ID" value="ENSSAUP00010036787.1"/>
    <property type="gene ID" value="ENSSAUG00010015520.1"/>
</dbReference>